<evidence type="ECO:0000256" key="1">
    <source>
        <dbReference type="SAM" id="MobiDB-lite"/>
    </source>
</evidence>
<accession>A0AA40CN97</accession>
<keyword evidence="3" id="KW-1185">Reference proteome</keyword>
<dbReference type="Proteomes" id="UP001174936">
    <property type="component" value="Unassembled WGS sequence"/>
</dbReference>
<proteinExistence type="predicted"/>
<dbReference type="AlphaFoldDB" id="A0AA40CN97"/>
<feature type="compositionally biased region" description="Acidic residues" evidence="1">
    <location>
        <begin position="294"/>
        <end position="307"/>
    </location>
</feature>
<sequence>MDDTMIDAPAVAEAGSEQGFGNEQSSAAGLMGPPPQPVERLEPGLRGGGKPPRYHTTAEELQRRMGYSSAYSLHGQSGLSRSYGQVSETLITVDDEDSDWSNYGEVPNLLDDWDRAVTLIDGSDQWNSQQKQVHQLIYMRGIHPMIPSTWKMSYKMWGLGQPQLEHVFAPVNSNKRVVISALSPSGEIAAAKALETLFYLSQRIMDYEEQLAFDKMEPIVVKTISAYIKWALKDAGIDTKKFPSMFFVHAFPINSPGFHKEWNEDGNEGSDPMNTDPEKAKPEDGGPGDKEGYNDSDDEGSADDEEETRQFTQWMDRVLHAKMGTLGQRWREFLGPDVQQRLRRKGSRIEPPTLFGFAVVQHAVVIVSHDASNKDNPVVVLDRVTLNDRGLWLWNALSLAIPINVGKRQAAELNAVLRDEPSLSRESSTEDPDI</sequence>
<reference evidence="2" key="1">
    <citation type="submission" date="2023-06" db="EMBL/GenBank/DDBJ databases">
        <title>Genome-scale phylogeny and comparative genomics of the fungal order Sordariales.</title>
        <authorList>
            <consortium name="Lawrence Berkeley National Laboratory"/>
            <person name="Hensen N."/>
            <person name="Bonometti L."/>
            <person name="Westerberg I."/>
            <person name="Brannstrom I.O."/>
            <person name="Guillou S."/>
            <person name="Cros-Aarteil S."/>
            <person name="Calhoun S."/>
            <person name="Haridas S."/>
            <person name="Kuo A."/>
            <person name="Mondo S."/>
            <person name="Pangilinan J."/>
            <person name="Riley R."/>
            <person name="Labutti K."/>
            <person name="Andreopoulos B."/>
            <person name="Lipzen A."/>
            <person name="Chen C."/>
            <person name="Yanf M."/>
            <person name="Daum C."/>
            <person name="Ng V."/>
            <person name="Clum A."/>
            <person name="Steindorff A."/>
            <person name="Ohm R."/>
            <person name="Martin F."/>
            <person name="Silar P."/>
            <person name="Natvig D."/>
            <person name="Lalanne C."/>
            <person name="Gautier V."/>
            <person name="Ament-Velasquez S.L."/>
            <person name="Kruys A."/>
            <person name="Hutchinson M.I."/>
            <person name="Powell A.J."/>
            <person name="Barry K."/>
            <person name="Miller A.N."/>
            <person name="Grigoriev I.V."/>
            <person name="Debuchy R."/>
            <person name="Gladieux P."/>
            <person name="Thoren M.H."/>
            <person name="Johannesson H."/>
        </authorList>
    </citation>
    <scope>NUCLEOTIDE SEQUENCE</scope>
    <source>
        <strain evidence="2">SMH2532-1</strain>
    </source>
</reference>
<evidence type="ECO:0000313" key="3">
    <source>
        <dbReference type="Proteomes" id="UP001174936"/>
    </source>
</evidence>
<comment type="caution">
    <text evidence="2">The sequence shown here is derived from an EMBL/GenBank/DDBJ whole genome shotgun (WGS) entry which is preliminary data.</text>
</comment>
<name>A0AA40CN97_9PEZI</name>
<feature type="compositionally biased region" description="Basic and acidic residues" evidence="1">
    <location>
        <begin position="276"/>
        <end position="293"/>
    </location>
</feature>
<organism evidence="2 3">
    <name type="scientific">Cercophora newfieldiana</name>
    <dbReference type="NCBI Taxonomy" id="92897"/>
    <lineage>
        <taxon>Eukaryota</taxon>
        <taxon>Fungi</taxon>
        <taxon>Dikarya</taxon>
        <taxon>Ascomycota</taxon>
        <taxon>Pezizomycotina</taxon>
        <taxon>Sordariomycetes</taxon>
        <taxon>Sordariomycetidae</taxon>
        <taxon>Sordariales</taxon>
        <taxon>Lasiosphaeriaceae</taxon>
        <taxon>Cercophora</taxon>
    </lineage>
</organism>
<gene>
    <name evidence="2" type="ORF">B0T16DRAFT_392145</name>
</gene>
<protein>
    <submittedName>
        <fullName evidence="2">Uncharacterized protein</fullName>
    </submittedName>
</protein>
<evidence type="ECO:0000313" key="2">
    <source>
        <dbReference type="EMBL" id="KAK0643658.1"/>
    </source>
</evidence>
<feature type="region of interest" description="Disordered" evidence="1">
    <location>
        <begin position="259"/>
        <end position="309"/>
    </location>
</feature>
<feature type="region of interest" description="Disordered" evidence="1">
    <location>
        <begin position="1"/>
        <end position="52"/>
    </location>
</feature>
<dbReference type="EMBL" id="JAULSV010000005">
    <property type="protein sequence ID" value="KAK0643658.1"/>
    <property type="molecule type" value="Genomic_DNA"/>
</dbReference>